<sequence>MKDQTLIETTCRSTSNYQLCLSTLLANPRSATADVAELGLIIVDAVKAKTETALSGIEELKWLHPELTDALEQCSNSYKAVLKADVPEAVAALTRGVPKFAEFGMVDAAWEAEICEGSFGRVAESPLSDVNRDLHDLAVVATVLPRFISFFVDSSDMQNQLVCGGCRTVLLYPRGPLMFAVQFAMCITQPKSAVISFIWKLQSSTFGSFTADLMYLYLWMEMAQLICGGCRTLLMHAQGAASVRCSCCHTVNLVPAAAAPNNVAHVSCGNCHTMLMYPAGAPSVKCAICHFITNVNTGDRRVPIPLQRPAGFSTSASTPSTSTVTARSQSQTVVVQNPMTLDESGKLVSNVVVGVTT</sequence>
<keyword evidence="2" id="KW-0539">Nucleus</keyword>
<dbReference type="Gene3D" id="1.20.140.40">
    <property type="entry name" value="Invertase/pectin methylesterase inhibitor family protein"/>
    <property type="match status" value="1"/>
</dbReference>
<evidence type="ECO:0000256" key="2">
    <source>
        <dbReference type="ARBA" id="ARBA00023242"/>
    </source>
</evidence>
<dbReference type="AlphaFoldDB" id="A0AAE2BVS4"/>
<feature type="region of interest" description="Disordered" evidence="3">
    <location>
        <begin position="310"/>
        <end position="330"/>
    </location>
</feature>
<dbReference type="SMART" id="SM00856">
    <property type="entry name" value="PMEI"/>
    <property type="match status" value="1"/>
</dbReference>
<dbReference type="PANTHER" id="PTHR31747">
    <property type="entry name" value="PROTEIN LSD1"/>
    <property type="match status" value="1"/>
</dbReference>
<evidence type="ECO:0000313" key="5">
    <source>
        <dbReference type="EMBL" id="KAK4399483.1"/>
    </source>
</evidence>
<feature type="compositionally biased region" description="Low complexity" evidence="3">
    <location>
        <begin position="313"/>
        <end position="325"/>
    </location>
</feature>
<feature type="domain" description="Pectinesterase inhibitor" evidence="4">
    <location>
        <begin position="2"/>
        <end position="144"/>
    </location>
</feature>
<dbReference type="InterPro" id="IPR040319">
    <property type="entry name" value="LSD1-like"/>
</dbReference>
<reference evidence="5" key="1">
    <citation type="submission" date="2020-06" db="EMBL/GenBank/DDBJ databases">
        <authorList>
            <person name="Li T."/>
            <person name="Hu X."/>
            <person name="Zhang T."/>
            <person name="Song X."/>
            <person name="Zhang H."/>
            <person name="Dai N."/>
            <person name="Sheng W."/>
            <person name="Hou X."/>
            <person name="Wei L."/>
        </authorList>
    </citation>
    <scope>NUCLEOTIDE SEQUENCE</scope>
    <source>
        <strain evidence="5">K16</strain>
        <tissue evidence="5">Leaf</tissue>
    </source>
</reference>
<dbReference type="SUPFAM" id="SSF101148">
    <property type="entry name" value="Plant invertase/pectin methylesterase inhibitor"/>
    <property type="match status" value="1"/>
</dbReference>
<keyword evidence="6" id="KW-1185">Reference proteome</keyword>
<accession>A0AAE2BVS4</accession>
<proteinExistence type="predicted"/>
<evidence type="ECO:0000313" key="6">
    <source>
        <dbReference type="Proteomes" id="UP001289374"/>
    </source>
</evidence>
<dbReference type="SUPFAM" id="SSF48695">
    <property type="entry name" value="Multiheme cytochromes"/>
    <property type="match status" value="1"/>
</dbReference>
<dbReference type="InterPro" id="IPR006501">
    <property type="entry name" value="Pectinesterase_inhib_dom"/>
</dbReference>
<organism evidence="5 6">
    <name type="scientific">Sesamum angolense</name>
    <dbReference type="NCBI Taxonomy" id="2727404"/>
    <lineage>
        <taxon>Eukaryota</taxon>
        <taxon>Viridiplantae</taxon>
        <taxon>Streptophyta</taxon>
        <taxon>Embryophyta</taxon>
        <taxon>Tracheophyta</taxon>
        <taxon>Spermatophyta</taxon>
        <taxon>Magnoliopsida</taxon>
        <taxon>eudicotyledons</taxon>
        <taxon>Gunneridae</taxon>
        <taxon>Pentapetalae</taxon>
        <taxon>asterids</taxon>
        <taxon>lamiids</taxon>
        <taxon>Lamiales</taxon>
        <taxon>Pedaliaceae</taxon>
        <taxon>Sesamum</taxon>
    </lineage>
</organism>
<dbReference type="Pfam" id="PF04043">
    <property type="entry name" value="PMEI"/>
    <property type="match status" value="1"/>
</dbReference>
<dbReference type="Proteomes" id="UP001289374">
    <property type="component" value="Unassembled WGS sequence"/>
</dbReference>
<dbReference type="PANTHER" id="PTHR31747:SF22">
    <property type="entry name" value="PROTEIN LOL2-LIKE"/>
    <property type="match status" value="1"/>
</dbReference>
<evidence type="ECO:0000256" key="3">
    <source>
        <dbReference type="SAM" id="MobiDB-lite"/>
    </source>
</evidence>
<comment type="subcellular location">
    <subcellularLocation>
        <location evidence="1">Nucleus</location>
    </subcellularLocation>
</comment>
<protein>
    <submittedName>
        <fullName evidence="5">Cell wall / vacuolar inhibitor of fructosidase 1</fullName>
    </submittedName>
</protein>
<dbReference type="GO" id="GO:0005634">
    <property type="term" value="C:nucleus"/>
    <property type="evidence" value="ECO:0007669"/>
    <property type="project" value="UniProtKB-SubCell"/>
</dbReference>
<dbReference type="NCBIfam" id="TIGR01053">
    <property type="entry name" value="LSD1"/>
    <property type="match status" value="3"/>
</dbReference>
<gene>
    <name evidence="5" type="ORF">Sango_1423800</name>
</gene>
<dbReference type="InterPro" id="IPR036280">
    <property type="entry name" value="Multihaem_cyt_sf"/>
</dbReference>
<reference evidence="5" key="2">
    <citation type="journal article" date="2024" name="Plant">
        <title>Genomic evolution and insights into agronomic trait innovations of Sesamum species.</title>
        <authorList>
            <person name="Miao H."/>
            <person name="Wang L."/>
            <person name="Qu L."/>
            <person name="Liu H."/>
            <person name="Sun Y."/>
            <person name="Le M."/>
            <person name="Wang Q."/>
            <person name="Wei S."/>
            <person name="Zheng Y."/>
            <person name="Lin W."/>
            <person name="Duan Y."/>
            <person name="Cao H."/>
            <person name="Xiong S."/>
            <person name="Wang X."/>
            <person name="Wei L."/>
            <person name="Li C."/>
            <person name="Ma Q."/>
            <person name="Ju M."/>
            <person name="Zhao R."/>
            <person name="Li G."/>
            <person name="Mu C."/>
            <person name="Tian Q."/>
            <person name="Mei H."/>
            <person name="Zhang T."/>
            <person name="Gao T."/>
            <person name="Zhang H."/>
        </authorList>
    </citation>
    <scope>NUCLEOTIDE SEQUENCE</scope>
    <source>
        <strain evidence="5">K16</strain>
    </source>
</reference>
<evidence type="ECO:0000259" key="4">
    <source>
        <dbReference type="SMART" id="SM00856"/>
    </source>
</evidence>
<dbReference type="NCBIfam" id="TIGR01614">
    <property type="entry name" value="PME_inhib"/>
    <property type="match status" value="1"/>
</dbReference>
<dbReference type="InterPro" id="IPR035513">
    <property type="entry name" value="Invertase/methylesterase_inhib"/>
</dbReference>
<dbReference type="EMBL" id="JACGWL010000007">
    <property type="protein sequence ID" value="KAK4399483.1"/>
    <property type="molecule type" value="Genomic_DNA"/>
</dbReference>
<dbReference type="InterPro" id="IPR034087">
    <property type="entry name" value="C/VIF1"/>
</dbReference>
<name>A0AAE2BVS4_9LAMI</name>
<dbReference type="InterPro" id="IPR005735">
    <property type="entry name" value="Znf_LSD1"/>
</dbReference>
<dbReference type="FunFam" id="1.20.140.40:FF:000009">
    <property type="entry name" value="Invertase/pectin methylesterase inhibitor family protein"/>
    <property type="match status" value="1"/>
</dbReference>
<dbReference type="Pfam" id="PF06943">
    <property type="entry name" value="zf-LSD1"/>
    <property type="match status" value="2"/>
</dbReference>
<evidence type="ECO:0000256" key="1">
    <source>
        <dbReference type="ARBA" id="ARBA00004123"/>
    </source>
</evidence>
<dbReference type="CDD" id="cd15796">
    <property type="entry name" value="CIF_like"/>
    <property type="match status" value="1"/>
</dbReference>
<dbReference type="GO" id="GO:0004857">
    <property type="term" value="F:enzyme inhibitor activity"/>
    <property type="evidence" value="ECO:0007669"/>
    <property type="project" value="InterPro"/>
</dbReference>
<comment type="caution">
    <text evidence="5">The sequence shown here is derived from an EMBL/GenBank/DDBJ whole genome shotgun (WGS) entry which is preliminary data.</text>
</comment>